<proteinExistence type="inferred from homology"/>
<feature type="domain" description="Peptidase A1" evidence="4">
    <location>
        <begin position="70"/>
        <end position="401"/>
    </location>
</feature>
<evidence type="ECO:0000256" key="3">
    <source>
        <dbReference type="PIRSR" id="PIRSR601461-2"/>
    </source>
</evidence>
<dbReference type="Pfam" id="PF00026">
    <property type="entry name" value="Asp"/>
    <property type="match status" value="1"/>
</dbReference>
<dbReference type="InterPro" id="IPR001461">
    <property type="entry name" value="Aspartic_peptidase_A1"/>
</dbReference>
<dbReference type="AlphaFoldDB" id="A0AAV9WYI5"/>
<protein>
    <recommendedName>
        <fullName evidence="4">Peptidase A1 domain-containing protein</fullName>
    </recommendedName>
</protein>
<evidence type="ECO:0000256" key="2">
    <source>
        <dbReference type="PIRSR" id="PIRSR601461-1"/>
    </source>
</evidence>
<keyword evidence="6" id="KW-1185">Reference proteome</keyword>
<name>A0AAV9WYI5_9PEZI</name>
<dbReference type="PRINTS" id="PR00792">
    <property type="entry name" value="PEPSIN"/>
</dbReference>
<comment type="caution">
    <text evidence="5">The sequence shown here is derived from an EMBL/GenBank/DDBJ whole genome shotgun (WGS) entry which is preliminary data.</text>
</comment>
<dbReference type="GO" id="GO:0004190">
    <property type="term" value="F:aspartic-type endopeptidase activity"/>
    <property type="evidence" value="ECO:0007669"/>
    <property type="project" value="InterPro"/>
</dbReference>
<reference evidence="5 6" key="1">
    <citation type="submission" date="2019-10" db="EMBL/GenBank/DDBJ databases">
        <authorList>
            <person name="Palmer J.M."/>
        </authorList>
    </citation>
    <scope>NUCLEOTIDE SEQUENCE [LARGE SCALE GENOMIC DNA]</scope>
    <source>
        <strain evidence="5 6">TWF694</strain>
    </source>
</reference>
<dbReference type="PANTHER" id="PTHR47966">
    <property type="entry name" value="BETA-SITE APP-CLEAVING ENZYME, ISOFORM A-RELATED"/>
    <property type="match status" value="1"/>
</dbReference>
<evidence type="ECO:0000256" key="1">
    <source>
        <dbReference type="ARBA" id="ARBA00007447"/>
    </source>
</evidence>
<dbReference type="PANTHER" id="PTHR47966:SF65">
    <property type="entry name" value="ASPARTIC-TYPE ENDOPEPTIDASE"/>
    <property type="match status" value="1"/>
</dbReference>
<dbReference type="EMBL" id="JAVHJO010000015">
    <property type="protein sequence ID" value="KAK6527733.1"/>
    <property type="molecule type" value="Genomic_DNA"/>
</dbReference>
<dbReference type="SUPFAM" id="SSF50630">
    <property type="entry name" value="Acid proteases"/>
    <property type="match status" value="1"/>
</dbReference>
<feature type="disulfide bond" evidence="3">
    <location>
        <begin position="310"/>
        <end position="362"/>
    </location>
</feature>
<feature type="active site" evidence="2">
    <location>
        <position position="88"/>
    </location>
</feature>
<accession>A0AAV9WYI5</accession>
<evidence type="ECO:0000313" key="6">
    <source>
        <dbReference type="Proteomes" id="UP001365542"/>
    </source>
</evidence>
<dbReference type="InterPro" id="IPR033121">
    <property type="entry name" value="PEPTIDASE_A1"/>
</dbReference>
<dbReference type="Proteomes" id="UP001365542">
    <property type="component" value="Unassembled WGS sequence"/>
</dbReference>
<keyword evidence="3" id="KW-1015">Disulfide bond</keyword>
<dbReference type="GO" id="GO:0006508">
    <property type="term" value="P:proteolysis"/>
    <property type="evidence" value="ECO:0007669"/>
    <property type="project" value="InterPro"/>
</dbReference>
<feature type="active site" evidence="2">
    <location>
        <position position="279"/>
    </location>
</feature>
<dbReference type="Gene3D" id="2.40.70.10">
    <property type="entry name" value="Acid Proteases"/>
    <property type="match status" value="2"/>
</dbReference>
<evidence type="ECO:0000313" key="5">
    <source>
        <dbReference type="EMBL" id="KAK6527733.1"/>
    </source>
</evidence>
<dbReference type="PROSITE" id="PS51767">
    <property type="entry name" value="PEPTIDASE_A1"/>
    <property type="match status" value="1"/>
</dbReference>
<gene>
    <name evidence="5" type="ORF">TWF694_004713</name>
</gene>
<comment type="similarity">
    <text evidence="1">Belongs to the peptidase A1 family.</text>
</comment>
<organism evidence="5 6">
    <name type="scientific">Orbilia ellipsospora</name>
    <dbReference type="NCBI Taxonomy" id="2528407"/>
    <lineage>
        <taxon>Eukaryota</taxon>
        <taxon>Fungi</taxon>
        <taxon>Dikarya</taxon>
        <taxon>Ascomycota</taxon>
        <taxon>Pezizomycotina</taxon>
        <taxon>Orbiliomycetes</taxon>
        <taxon>Orbiliales</taxon>
        <taxon>Orbiliaceae</taxon>
        <taxon>Orbilia</taxon>
    </lineage>
</organism>
<sequence length="446" mass="48549">MHFSKLVPTITIITCYAGVFAIPTASTPKVVSLPYVKHHKWGHIHPEQLKKRGHVNDPIINNDYDQPYNYLTKFSVGTPPQLMEFSIDTGSSEIYMFDPATCASIDCTGGVGFNKAKSTTFHDLNQHVEFDYGDGSIGVSGGYFKDNVLIGGVTISQYQMALMNHSIGGLDTQIMGLSGNVGSQTYRVLPQYMADQGITQSAAYAVYMGDVRTPGGNLTFGGYDSSKVSGKMYTTPWHPTNNGGANPVITALWINDTTPGFVGRTSLTSITYPYQANLDCGEQFTIFPSDIYDQVMTHFGFCQQSNFVWCDSLTRQGEFQFQIQGSGGITINVPFSQFYLPVLNPDGTPSTQIRNGVPAAVCFFGVQRGDDINAGYFNLGDPFLRGAVVIYDADRNQAAFGQAAYNVSESKSNIVEINKSGNLLGQATLSTIPWATPTKSYAPTCF</sequence>
<dbReference type="InterPro" id="IPR021109">
    <property type="entry name" value="Peptidase_aspartic_dom_sf"/>
</dbReference>
<evidence type="ECO:0000259" key="4">
    <source>
        <dbReference type="PROSITE" id="PS51767"/>
    </source>
</evidence>